<keyword evidence="8" id="KW-0560">Oxidoreductase</keyword>
<dbReference type="SUPFAM" id="SSF54373">
    <property type="entry name" value="FAD-linked reductases, C-terminal domain"/>
    <property type="match status" value="1"/>
</dbReference>
<comment type="catalytic activity">
    <reaction evidence="6">
        <text>L-tryptophan + O2 = indole-3-acetamide + CO2 + H2O</text>
        <dbReference type="Rhea" id="RHEA:16165"/>
        <dbReference type="ChEBI" id="CHEBI:15377"/>
        <dbReference type="ChEBI" id="CHEBI:15379"/>
        <dbReference type="ChEBI" id="CHEBI:16031"/>
        <dbReference type="ChEBI" id="CHEBI:16526"/>
        <dbReference type="ChEBI" id="CHEBI:57912"/>
        <dbReference type="EC" id="1.13.12.3"/>
    </reaction>
</comment>
<evidence type="ECO:0000256" key="5">
    <source>
        <dbReference type="ARBA" id="ARBA00023070"/>
    </source>
</evidence>
<reference evidence="8 9" key="1">
    <citation type="journal article" date="2013" name="Genome Announc.">
        <title>Draft Genome Sequence of Arcticibacter svalbardensis Strain MN12-7T, a Member of the Family Sphingobacteriaceae Isolated from an Arctic Soil Sample.</title>
        <authorList>
            <person name="Shivaji S."/>
            <person name="Ara S."/>
            <person name="Prasad S."/>
            <person name="Manasa B.P."/>
            <person name="Begum Z."/>
            <person name="Singh A."/>
            <person name="Kumar Pinnaka A."/>
        </authorList>
    </citation>
    <scope>NUCLEOTIDE SEQUENCE [LARGE SCALE GENOMIC DNA]</scope>
    <source>
        <strain evidence="8 9">MN12-7</strain>
    </source>
</reference>
<evidence type="ECO:0000256" key="4">
    <source>
        <dbReference type="ARBA" id="ARBA00017871"/>
    </source>
</evidence>
<dbReference type="InterPro" id="IPR050281">
    <property type="entry name" value="Flavin_monoamine_oxidase"/>
</dbReference>
<dbReference type="OrthoDB" id="56323at2"/>
<dbReference type="SUPFAM" id="SSF51905">
    <property type="entry name" value="FAD/NAD(P)-binding domain"/>
    <property type="match status" value="1"/>
</dbReference>
<organism evidence="8 9">
    <name type="scientific">Arcticibacter svalbardensis MN12-7</name>
    <dbReference type="NCBI Taxonomy" id="1150600"/>
    <lineage>
        <taxon>Bacteria</taxon>
        <taxon>Pseudomonadati</taxon>
        <taxon>Bacteroidota</taxon>
        <taxon>Sphingobacteriia</taxon>
        <taxon>Sphingobacteriales</taxon>
        <taxon>Sphingobacteriaceae</taxon>
        <taxon>Arcticibacter</taxon>
    </lineage>
</organism>
<dbReference type="GO" id="GO:0050361">
    <property type="term" value="F:tryptophan 2-monooxygenase activity"/>
    <property type="evidence" value="ECO:0007669"/>
    <property type="project" value="UniProtKB-EC"/>
</dbReference>
<dbReference type="Proteomes" id="UP000014174">
    <property type="component" value="Unassembled WGS sequence"/>
</dbReference>
<comment type="pathway">
    <text evidence="1">Plant hormone metabolism; auxin biosynthesis.</text>
</comment>
<feature type="domain" description="Amine oxidase" evidence="7">
    <location>
        <begin position="14"/>
        <end position="423"/>
    </location>
</feature>
<dbReference type="Gene3D" id="3.50.50.60">
    <property type="entry name" value="FAD/NAD(P)-binding domain"/>
    <property type="match status" value="1"/>
</dbReference>
<dbReference type="Pfam" id="PF01593">
    <property type="entry name" value="Amino_oxidase"/>
    <property type="match status" value="1"/>
</dbReference>
<comment type="caution">
    <text evidence="8">The sequence shown here is derived from an EMBL/GenBank/DDBJ whole genome shotgun (WGS) entry which is preliminary data.</text>
</comment>
<comment type="similarity">
    <text evidence="2">Belongs to the tryptophan 2-monooxygenase family.</text>
</comment>
<sequence length="425" mass="46970">MAHSQILIIGAGAAGLLAARLLSSAGKKVVVLEAGARVGGRVLDINDPEWPVPISLGAEFIHGDLPVTIDLLKEAGLTYTQMDQKGVKLIGGVEVNDLDRKNYWDEFMKELNLLKSDQTLIDFLENYFDDDKYIGLRGEVLRFAQGYDAADPYTVSMFSLRDEWSKEGPQYRVDAGYGKLIDFLAAQCEEAGCSVLLHKVVTHIRWNKGFVEVLTSNRECYTANKLIITIPPGVLRIKDGRAGSVLFNPPLPLRSNAVKLMGFGEVIKIVIRFKSAFWTSMVSPDTCFLFSDKTIPTWWLHEPYTVPVLNGWIAGPKAEALNDYTDKQLMDEALNSLSSVFGMSNESLLEQVEGYYIFNWNTNPFSRGGYGFTTLLGAESKAILKEPVEETLYFAGESMYEGPHGGTVEAALVSGKQVAEAILKN</sequence>
<dbReference type="InterPro" id="IPR002937">
    <property type="entry name" value="Amino_oxidase"/>
</dbReference>
<evidence type="ECO:0000256" key="2">
    <source>
        <dbReference type="ARBA" id="ARBA00005833"/>
    </source>
</evidence>
<evidence type="ECO:0000313" key="9">
    <source>
        <dbReference type="Proteomes" id="UP000014174"/>
    </source>
</evidence>
<dbReference type="EMBL" id="AQPN01000079">
    <property type="protein sequence ID" value="EOR94667.1"/>
    <property type="molecule type" value="Genomic_DNA"/>
</dbReference>
<name>R9GS62_9SPHI</name>
<protein>
    <recommendedName>
        <fullName evidence="4">Tryptophan 2-monooxygenase</fullName>
        <ecNumber evidence="3">1.13.12.3</ecNumber>
    </recommendedName>
</protein>
<dbReference type="GO" id="GO:0009851">
    <property type="term" value="P:auxin biosynthetic process"/>
    <property type="evidence" value="ECO:0007669"/>
    <property type="project" value="UniProtKB-KW"/>
</dbReference>
<dbReference type="PANTHER" id="PTHR10742:SF410">
    <property type="entry name" value="LYSINE-SPECIFIC HISTONE DEMETHYLASE 2"/>
    <property type="match status" value="1"/>
</dbReference>
<keyword evidence="5" id="KW-0073">Auxin biosynthesis</keyword>
<dbReference type="eggNOG" id="COG1231">
    <property type="taxonomic scope" value="Bacteria"/>
</dbReference>
<gene>
    <name evidence="8" type="ORF">ADIARSV_2265</name>
</gene>
<evidence type="ECO:0000256" key="3">
    <source>
        <dbReference type="ARBA" id="ARBA00012535"/>
    </source>
</evidence>
<dbReference type="AlphaFoldDB" id="R9GS62"/>
<evidence type="ECO:0000259" key="7">
    <source>
        <dbReference type="Pfam" id="PF01593"/>
    </source>
</evidence>
<dbReference type="PANTHER" id="PTHR10742">
    <property type="entry name" value="FLAVIN MONOAMINE OXIDASE"/>
    <property type="match status" value="1"/>
</dbReference>
<evidence type="ECO:0000256" key="6">
    <source>
        <dbReference type="ARBA" id="ARBA00047321"/>
    </source>
</evidence>
<accession>R9GS62</accession>
<keyword evidence="9" id="KW-1185">Reference proteome</keyword>
<dbReference type="RefSeq" id="WP_016195499.1">
    <property type="nucleotide sequence ID" value="NZ_AQPN01000079.1"/>
</dbReference>
<dbReference type="InterPro" id="IPR036188">
    <property type="entry name" value="FAD/NAD-bd_sf"/>
</dbReference>
<proteinExistence type="inferred from homology"/>
<evidence type="ECO:0000256" key="1">
    <source>
        <dbReference type="ARBA" id="ARBA00004814"/>
    </source>
</evidence>
<dbReference type="EC" id="1.13.12.3" evidence="3"/>
<evidence type="ECO:0000313" key="8">
    <source>
        <dbReference type="EMBL" id="EOR94667.1"/>
    </source>
</evidence>
<dbReference type="STRING" id="1150600.ADIARSV_2265"/>